<reference evidence="1" key="1">
    <citation type="submission" date="2022-11" db="EMBL/GenBank/DDBJ databases">
        <title>Centuries of genome instability and evolution in soft-shell clam transmissible cancer (bioRxiv).</title>
        <authorList>
            <person name="Hart S.F.M."/>
            <person name="Yonemitsu M.A."/>
            <person name="Giersch R.M."/>
            <person name="Beal B.F."/>
            <person name="Arriagada G."/>
            <person name="Davis B.W."/>
            <person name="Ostrander E.A."/>
            <person name="Goff S.P."/>
            <person name="Metzger M.J."/>
        </authorList>
    </citation>
    <scope>NUCLEOTIDE SEQUENCE</scope>
    <source>
        <strain evidence="1">MELC-2E11</strain>
        <tissue evidence="1">Siphon/mantle</tissue>
    </source>
</reference>
<dbReference type="Proteomes" id="UP001164746">
    <property type="component" value="Chromosome 16"/>
</dbReference>
<protein>
    <submittedName>
        <fullName evidence="1">Uncharacterized protein</fullName>
    </submittedName>
</protein>
<organism evidence="1 2">
    <name type="scientific">Mya arenaria</name>
    <name type="common">Soft-shell clam</name>
    <dbReference type="NCBI Taxonomy" id="6604"/>
    <lineage>
        <taxon>Eukaryota</taxon>
        <taxon>Metazoa</taxon>
        <taxon>Spiralia</taxon>
        <taxon>Lophotrochozoa</taxon>
        <taxon>Mollusca</taxon>
        <taxon>Bivalvia</taxon>
        <taxon>Autobranchia</taxon>
        <taxon>Heteroconchia</taxon>
        <taxon>Euheterodonta</taxon>
        <taxon>Imparidentia</taxon>
        <taxon>Neoheterodontei</taxon>
        <taxon>Myida</taxon>
        <taxon>Myoidea</taxon>
        <taxon>Myidae</taxon>
        <taxon>Mya</taxon>
    </lineage>
</organism>
<gene>
    <name evidence="1" type="ORF">MAR_003699</name>
</gene>
<name>A0ABY7GG31_MYAAR</name>
<accession>A0ABY7GG31</accession>
<evidence type="ECO:0000313" key="1">
    <source>
        <dbReference type="EMBL" id="WAR30131.1"/>
    </source>
</evidence>
<evidence type="ECO:0000313" key="2">
    <source>
        <dbReference type="Proteomes" id="UP001164746"/>
    </source>
</evidence>
<sequence>MSGDARSYPPLFESWVKACIGLRYIKDGTERMVEKEVKFQYDTIVANVEVKIGTQYDCTECTIANLRPYHETAECILKQRKKYCLCDKEDNPDRRRCPQDSACSQIYDAIWAAYREGPFPGFPNSKVNQWSTNYWEFGKCFIQTQGYMNVTSAADTDAAGLLALCIHNKTLWDMLGESKYGKQGMTYFTRQGEMSEIKHKIEEAKKDDNPLDETMEKDDIIDVDQLHRELATLTVVHKEHLSAVEGYIKELRTQVTGIEDRILMHEEDLKAIKSGSDIQLGYLKNIQETQVVQGKKLNAITDDMKKLFSVLTEYTKHPITKAIPIPEIRIVMLTKNISNNKEAALGEVLDEIAGDVEGKAKLKNSDWEPIIQTFNESLQKMIIGGRLKRTLISENADVQTPLVTLSNGFDAGARQTQDVKTIDDDLVLCGEDEIKSTLKENEKECDVTEVHNETINAYKDEEAIETASVSQGVCEKDELNTSKQEHICHTILLADSFETSEKEKIAANFRSSDFPDPDCLPQRKNRVSIQTSPMHLHGTKDREKAPHLELQSMAKIPFSGLSEFAKADAHLHKMQLPVTGVKVHNTDQTYLITTDTLQLDANVTINALVHVLNEIKLVPCNPKFHSETGMQADAPTLPFVDKLPTQQKRYMHGVDPPGVVIKVLQS</sequence>
<keyword evidence="2" id="KW-1185">Reference proteome</keyword>
<dbReference type="EMBL" id="CP111027">
    <property type="protein sequence ID" value="WAR30131.1"/>
    <property type="molecule type" value="Genomic_DNA"/>
</dbReference>
<proteinExistence type="predicted"/>